<feature type="transmembrane region" description="Helical" evidence="5">
    <location>
        <begin position="60"/>
        <end position="81"/>
    </location>
</feature>
<dbReference type="GO" id="GO:0016020">
    <property type="term" value="C:membrane"/>
    <property type="evidence" value="ECO:0007669"/>
    <property type="project" value="UniProtKB-SubCell"/>
</dbReference>
<feature type="transmembrane region" description="Helical" evidence="5">
    <location>
        <begin position="213"/>
        <end position="233"/>
    </location>
</feature>
<evidence type="ECO:0000259" key="6">
    <source>
        <dbReference type="Pfam" id="PF04932"/>
    </source>
</evidence>
<dbReference type="InterPro" id="IPR007016">
    <property type="entry name" value="O-antigen_ligase-rel_domated"/>
</dbReference>
<evidence type="ECO:0000256" key="1">
    <source>
        <dbReference type="ARBA" id="ARBA00004141"/>
    </source>
</evidence>
<dbReference type="PANTHER" id="PTHR37422">
    <property type="entry name" value="TEICHURONIC ACID BIOSYNTHESIS PROTEIN TUAE"/>
    <property type="match status" value="1"/>
</dbReference>
<keyword evidence="2 5" id="KW-0812">Transmembrane</keyword>
<dbReference type="InterPro" id="IPR051533">
    <property type="entry name" value="WaaL-like"/>
</dbReference>
<evidence type="ECO:0000256" key="5">
    <source>
        <dbReference type="SAM" id="Phobius"/>
    </source>
</evidence>
<comment type="subcellular location">
    <subcellularLocation>
        <location evidence="1">Membrane</location>
        <topology evidence="1">Multi-pass membrane protein</topology>
    </subcellularLocation>
</comment>
<evidence type="ECO:0000256" key="4">
    <source>
        <dbReference type="ARBA" id="ARBA00023136"/>
    </source>
</evidence>
<evidence type="ECO:0000313" key="8">
    <source>
        <dbReference type="Proteomes" id="UP000219023"/>
    </source>
</evidence>
<dbReference type="Proteomes" id="UP000219023">
    <property type="component" value="Unassembled WGS sequence"/>
</dbReference>
<evidence type="ECO:0000313" key="7">
    <source>
        <dbReference type="EMBL" id="SOC56258.1"/>
    </source>
</evidence>
<dbReference type="PANTHER" id="PTHR37422:SF13">
    <property type="entry name" value="LIPOPOLYSACCHARIDE BIOSYNTHESIS PROTEIN PA4999-RELATED"/>
    <property type="match status" value="1"/>
</dbReference>
<protein>
    <submittedName>
        <fullName evidence="7">O-antigen ligase</fullName>
    </submittedName>
</protein>
<gene>
    <name evidence="7" type="ORF">SAMN05421509_106246</name>
</gene>
<accession>A0A285VRP1</accession>
<feature type="transmembrane region" description="Helical" evidence="5">
    <location>
        <begin position="145"/>
        <end position="165"/>
    </location>
</feature>
<feature type="transmembrane region" description="Helical" evidence="5">
    <location>
        <begin position="270"/>
        <end position="289"/>
    </location>
</feature>
<sequence length="472" mass="51386">MMWSCHGMARHGAWSAVLGGGMLRSRLWEPSCIGRSPGVLVVVGVATLLLYGLLRVLWPGVGSPAGTATALLGLIAVLAWGKGIRGTAPLWLLLLSVVVQVLSWGLGYLHHPEWVSSNPEVDRLAKLFIFIGVAWWLGGSSRNTLLVWGLAVIGYLVASFVVGGLDEWRKGLEGMRTGFGIRNNQHGSMLFGVALLGLAIFGRRIMTSGTRWVPWRCVGWALALGICVVAIAIGQTRAVWLALAASLSVAVLLVLLWANARGLGRRMVRPLLGGLAVGLVLIMLGGVFFGNTLSERLETESGVVAELLQGDLESVPYSSIGIRIHTWVAAGEWIAERPLVGWGGEGRGLVIDHTSWLPESVKANFGHLHNFFLEVWVAYGVLGLGVIAALAFWIGRGTWLAWRAGVIPNDMTLFGASFFVYWMIVNQFESYNSFWTGVYVHNLIVGGLVTHIWRWQLESGRRVLAWPARRST</sequence>
<feature type="transmembrane region" description="Helical" evidence="5">
    <location>
        <begin position="121"/>
        <end position="138"/>
    </location>
</feature>
<name>A0A285VRP1_9GAMM</name>
<dbReference type="EMBL" id="OBQJ01000006">
    <property type="protein sequence ID" value="SOC56258.1"/>
    <property type="molecule type" value="Genomic_DNA"/>
</dbReference>
<feature type="transmembrane region" description="Helical" evidence="5">
    <location>
        <begin position="185"/>
        <end position="201"/>
    </location>
</feature>
<reference evidence="7 8" key="1">
    <citation type="submission" date="2017-08" db="EMBL/GenBank/DDBJ databases">
        <authorList>
            <person name="de Groot N.N."/>
        </authorList>
    </citation>
    <scope>NUCLEOTIDE SEQUENCE [LARGE SCALE GENOMIC DNA]</scope>
    <source>
        <strain evidence="7 8">USBA 855</strain>
    </source>
</reference>
<keyword evidence="3 5" id="KW-1133">Transmembrane helix</keyword>
<evidence type="ECO:0000256" key="3">
    <source>
        <dbReference type="ARBA" id="ARBA00022989"/>
    </source>
</evidence>
<feature type="transmembrane region" description="Helical" evidence="5">
    <location>
        <begin position="406"/>
        <end position="424"/>
    </location>
</feature>
<feature type="transmembrane region" description="Helical" evidence="5">
    <location>
        <begin position="239"/>
        <end position="258"/>
    </location>
</feature>
<organism evidence="7 8">
    <name type="scientific">Chromohalobacter canadensis</name>
    <dbReference type="NCBI Taxonomy" id="141389"/>
    <lineage>
        <taxon>Bacteria</taxon>
        <taxon>Pseudomonadati</taxon>
        <taxon>Pseudomonadota</taxon>
        <taxon>Gammaproteobacteria</taxon>
        <taxon>Oceanospirillales</taxon>
        <taxon>Halomonadaceae</taxon>
        <taxon>Chromohalobacter</taxon>
    </lineage>
</organism>
<proteinExistence type="predicted"/>
<dbReference type="AlphaFoldDB" id="A0A285VRP1"/>
<feature type="transmembrane region" description="Helical" evidence="5">
    <location>
        <begin position="32"/>
        <end position="54"/>
    </location>
</feature>
<keyword evidence="4 5" id="KW-0472">Membrane</keyword>
<feature type="domain" description="O-antigen ligase-related" evidence="6">
    <location>
        <begin position="223"/>
        <end position="386"/>
    </location>
</feature>
<evidence type="ECO:0000256" key="2">
    <source>
        <dbReference type="ARBA" id="ARBA00022692"/>
    </source>
</evidence>
<feature type="transmembrane region" description="Helical" evidence="5">
    <location>
        <begin position="376"/>
        <end position="394"/>
    </location>
</feature>
<feature type="transmembrane region" description="Helical" evidence="5">
    <location>
        <begin position="88"/>
        <end position="109"/>
    </location>
</feature>
<dbReference type="Pfam" id="PF04932">
    <property type="entry name" value="Wzy_C"/>
    <property type="match status" value="1"/>
</dbReference>
<keyword evidence="7" id="KW-0436">Ligase</keyword>
<dbReference type="GO" id="GO:0016874">
    <property type="term" value="F:ligase activity"/>
    <property type="evidence" value="ECO:0007669"/>
    <property type="project" value="UniProtKB-KW"/>
</dbReference>
<feature type="transmembrane region" description="Helical" evidence="5">
    <location>
        <begin position="436"/>
        <end position="453"/>
    </location>
</feature>